<dbReference type="EMBL" id="AAUW01000027">
    <property type="protein sequence ID" value="EAV40649.1"/>
    <property type="molecule type" value="Genomic_DNA"/>
</dbReference>
<gene>
    <name evidence="1" type="ORF">SIAM614_00367</name>
</gene>
<dbReference type="AlphaFoldDB" id="A0P2J6"/>
<dbReference type="Proteomes" id="UP000004848">
    <property type="component" value="Unassembled WGS sequence"/>
</dbReference>
<evidence type="ECO:0000313" key="1">
    <source>
        <dbReference type="EMBL" id="EAV40649.1"/>
    </source>
</evidence>
<proteinExistence type="predicted"/>
<comment type="caution">
    <text evidence="1">The sequence shown here is derived from an EMBL/GenBank/DDBJ whole genome shotgun (WGS) entry which is preliminary data.</text>
</comment>
<evidence type="ECO:0000313" key="2">
    <source>
        <dbReference type="Proteomes" id="UP000004848"/>
    </source>
</evidence>
<sequence>MPTTITISLRLITAKWVLRGLLLRVTEMSASTPRLLKMRLLELTARLMNNNSE</sequence>
<protein>
    <submittedName>
        <fullName evidence="1">Uncharacterized protein</fullName>
    </submittedName>
</protein>
<reference evidence="1 2" key="1">
    <citation type="submission" date="2006-05" db="EMBL/GenBank/DDBJ databases">
        <authorList>
            <person name="King G."/>
            <person name="Ferriera S."/>
            <person name="Johnson J."/>
            <person name="Kravitz S."/>
            <person name="Beeson K."/>
            <person name="Sutton G."/>
            <person name="Rogers Y.-H."/>
            <person name="Friedman R."/>
            <person name="Frazier M."/>
            <person name="Venter J.C."/>
        </authorList>
    </citation>
    <scope>NUCLEOTIDE SEQUENCE [LARGE SCALE GENOMIC DNA]</scope>
    <source>
        <strain evidence="2">ATCC 25650 / DSM 13394 / JCM 20685 / NBRC 16684 / NCIMB 2208 / IAM 12614 / B1</strain>
    </source>
</reference>
<organism evidence="1 2">
    <name type="scientific">Roseibium aggregatum (strain ATCC 25650 / DSM 13394 / JCM 20685 / NBRC 16684 / NCIMB 2208 / IAM 12614 / B1)</name>
    <name type="common">Stappia aggregata</name>
    <dbReference type="NCBI Taxonomy" id="384765"/>
    <lineage>
        <taxon>Bacteria</taxon>
        <taxon>Pseudomonadati</taxon>
        <taxon>Pseudomonadota</taxon>
        <taxon>Alphaproteobacteria</taxon>
        <taxon>Hyphomicrobiales</taxon>
        <taxon>Stappiaceae</taxon>
        <taxon>Roseibium</taxon>
    </lineage>
</organism>
<name>A0P2J6_ROSAI</name>
<accession>A0P2J6</accession>